<evidence type="ECO:0000256" key="8">
    <source>
        <dbReference type="ARBA" id="ARBA00049436"/>
    </source>
</evidence>
<accession>A0A6C0IQA6</accession>
<keyword evidence="4" id="KW-0963">Cytoplasm</keyword>
<dbReference type="SMART" id="SM01230">
    <property type="entry name" value="Gln-synt_C"/>
    <property type="match status" value="1"/>
</dbReference>
<dbReference type="FunFam" id="3.30.590.10:FF:000011">
    <property type="entry name" value="Glutamine synthetase"/>
    <property type="match status" value="1"/>
</dbReference>
<comment type="subcellular location">
    <subcellularLocation>
        <location evidence="1">Cytoplasm</location>
    </subcellularLocation>
</comment>
<dbReference type="InterPro" id="IPR008147">
    <property type="entry name" value="Gln_synt_N"/>
</dbReference>
<feature type="domain" description="GS beta-grasp" evidence="9">
    <location>
        <begin position="3"/>
        <end position="94"/>
    </location>
</feature>
<dbReference type="Pfam" id="PF00120">
    <property type="entry name" value="Gln-synt_C"/>
    <property type="match status" value="1"/>
</dbReference>
<dbReference type="InterPro" id="IPR050292">
    <property type="entry name" value="Glutamine_Synthetase"/>
</dbReference>
<comment type="similarity">
    <text evidence="2">Belongs to the glutamine synthetase family.</text>
</comment>
<dbReference type="PANTHER" id="PTHR20852">
    <property type="entry name" value="GLUTAMINE SYNTHETASE"/>
    <property type="match status" value="1"/>
</dbReference>
<evidence type="ECO:0000256" key="1">
    <source>
        <dbReference type="ARBA" id="ARBA00004496"/>
    </source>
</evidence>
<organism evidence="11">
    <name type="scientific">viral metagenome</name>
    <dbReference type="NCBI Taxonomy" id="1070528"/>
    <lineage>
        <taxon>unclassified sequences</taxon>
        <taxon>metagenomes</taxon>
        <taxon>organismal metagenomes</taxon>
    </lineage>
</organism>
<sequence length="347" mass="39889">MNTFICEYIWLDGCNNLRSKIRVIKLEFEKYLTLNMLPEWNFDGSSTNQANSDGNTEVILKPVKMYADKYKLISNCSSCREYFFVLCETYNIDGTPHATNSRHHAKQIFDTYSDEKPWFGLEQEYLMNGNGLVQISSTNNPNKNNNYCRIYSSNIQRKIMTEHLNYCIETGLIISGTNAEVSPTQWEFQIGPCEGIQSGDQVIMARFFLERIAEKYDVEISYHPKPRDDINGSGCHINFSTENTRNKCDNNGKTGLTYIYNYIENLRQCHSEMNTVYGENNHLRLTGKHETSSFNSFTSGIGTRNTSIRIPNETNKQHCGYLEDRRPGANIDPYKATSMLFIKSIGK</sequence>
<dbReference type="GO" id="GO:0005737">
    <property type="term" value="C:cytoplasm"/>
    <property type="evidence" value="ECO:0007669"/>
    <property type="project" value="UniProtKB-SubCell"/>
</dbReference>
<dbReference type="EC" id="6.3.1.2" evidence="3"/>
<dbReference type="EMBL" id="MN740210">
    <property type="protein sequence ID" value="QHT93703.1"/>
    <property type="molecule type" value="Genomic_DNA"/>
</dbReference>
<evidence type="ECO:0000256" key="3">
    <source>
        <dbReference type="ARBA" id="ARBA00012937"/>
    </source>
</evidence>
<dbReference type="PROSITE" id="PS51986">
    <property type="entry name" value="GS_BETA_GRASP"/>
    <property type="match status" value="1"/>
</dbReference>
<dbReference type="PROSITE" id="PS51987">
    <property type="entry name" value="GS_CATALYTIC"/>
    <property type="match status" value="1"/>
</dbReference>
<dbReference type="GO" id="GO:0004356">
    <property type="term" value="F:glutamine synthetase activity"/>
    <property type="evidence" value="ECO:0007669"/>
    <property type="project" value="UniProtKB-EC"/>
</dbReference>
<reference evidence="11" key="1">
    <citation type="journal article" date="2020" name="Nature">
        <title>Giant virus diversity and host interactions through global metagenomics.</title>
        <authorList>
            <person name="Schulz F."/>
            <person name="Roux S."/>
            <person name="Paez-Espino D."/>
            <person name="Jungbluth S."/>
            <person name="Walsh D.A."/>
            <person name="Denef V.J."/>
            <person name="McMahon K.D."/>
            <person name="Konstantinidis K.T."/>
            <person name="Eloe-Fadrosh E.A."/>
            <person name="Kyrpides N.C."/>
            <person name="Woyke T."/>
        </authorList>
    </citation>
    <scope>NUCLEOTIDE SEQUENCE</scope>
    <source>
        <strain evidence="11">GVMAG-M-3300024258-14</strain>
    </source>
</reference>
<evidence type="ECO:0000256" key="2">
    <source>
        <dbReference type="ARBA" id="ARBA00009897"/>
    </source>
</evidence>
<evidence type="ECO:0000256" key="6">
    <source>
        <dbReference type="ARBA" id="ARBA00022741"/>
    </source>
</evidence>
<evidence type="ECO:0000256" key="5">
    <source>
        <dbReference type="ARBA" id="ARBA00022598"/>
    </source>
</evidence>
<evidence type="ECO:0000259" key="9">
    <source>
        <dbReference type="PROSITE" id="PS51986"/>
    </source>
</evidence>
<evidence type="ECO:0000256" key="4">
    <source>
        <dbReference type="ARBA" id="ARBA00022490"/>
    </source>
</evidence>
<proteinExistence type="inferred from homology"/>
<dbReference type="InterPro" id="IPR008146">
    <property type="entry name" value="Gln_synth_cat_dom"/>
</dbReference>
<dbReference type="Gene3D" id="3.10.20.70">
    <property type="entry name" value="Glutamine synthetase, N-terminal domain"/>
    <property type="match status" value="1"/>
</dbReference>
<comment type="catalytic activity">
    <reaction evidence="8">
        <text>L-glutamate + NH4(+) + ATP = L-glutamine + ADP + phosphate + H(+)</text>
        <dbReference type="Rhea" id="RHEA:16169"/>
        <dbReference type="ChEBI" id="CHEBI:15378"/>
        <dbReference type="ChEBI" id="CHEBI:28938"/>
        <dbReference type="ChEBI" id="CHEBI:29985"/>
        <dbReference type="ChEBI" id="CHEBI:30616"/>
        <dbReference type="ChEBI" id="CHEBI:43474"/>
        <dbReference type="ChEBI" id="CHEBI:58359"/>
        <dbReference type="ChEBI" id="CHEBI:456216"/>
        <dbReference type="EC" id="6.3.1.2"/>
    </reaction>
</comment>
<evidence type="ECO:0000259" key="10">
    <source>
        <dbReference type="PROSITE" id="PS51987"/>
    </source>
</evidence>
<dbReference type="PANTHER" id="PTHR20852:SF57">
    <property type="entry name" value="GLUTAMINE SYNTHETASE 2 CYTOPLASMIC"/>
    <property type="match status" value="1"/>
</dbReference>
<feature type="domain" description="GS catalytic" evidence="10">
    <location>
        <begin position="101"/>
        <end position="347"/>
    </location>
</feature>
<evidence type="ECO:0000256" key="7">
    <source>
        <dbReference type="ARBA" id="ARBA00022840"/>
    </source>
</evidence>
<dbReference type="SUPFAM" id="SSF54368">
    <property type="entry name" value="Glutamine synthetase, N-terminal domain"/>
    <property type="match status" value="1"/>
</dbReference>
<dbReference type="Gene3D" id="3.30.590.10">
    <property type="entry name" value="Glutamine synthetase/guanido kinase, catalytic domain"/>
    <property type="match status" value="1"/>
</dbReference>
<keyword evidence="6" id="KW-0547">Nucleotide-binding</keyword>
<name>A0A6C0IQA6_9ZZZZ</name>
<keyword evidence="5" id="KW-0436">Ligase</keyword>
<keyword evidence="7" id="KW-0067">ATP-binding</keyword>
<dbReference type="GO" id="GO:0005524">
    <property type="term" value="F:ATP binding"/>
    <property type="evidence" value="ECO:0007669"/>
    <property type="project" value="UniProtKB-KW"/>
</dbReference>
<dbReference type="InterPro" id="IPR036651">
    <property type="entry name" value="Gln_synt_N_sf"/>
</dbReference>
<evidence type="ECO:0000313" key="11">
    <source>
        <dbReference type="EMBL" id="QHT93703.1"/>
    </source>
</evidence>
<dbReference type="GO" id="GO:0006542">
    <property type="term" value="P:glutamine biosynthetic process"/>
    <property type="evidence" value="ECO:0007669"/>
    <property type="project" value="InterPro"/>
</dbReference>
<protein>
    <recommendedName>
        <fullName evidence="3">glutamine synthetase</fullName>
        <ecNumber evidence="3">6.3.1.2</ecNumber>
    </recommendedName>
</protein>
<dbReference type="InterPro" id="IPR014746">
    <property type="entry name" value="Gln_synth/guanido_kin_cat_dom"/>
</dbReference>
<dbReference type="SUPFAM" id="SSF55931">
    <property type="entry name" value="Glutamine synthetase/guanido kinase"/>
    <property type="match status" value="1"/>
</dbReference>
<dbReference type="AlphaFoldDB" id="A0A6C0IQA6"/>